<keyword evidence="6 14" id="KW-0812">Transmembrane</keyword>
<comment type="similarity">
    <text evidence="2">Belongs to the polyprenol kinase family.</text>
</comment>
<accession>A0A8S1J512</accession>
<organism evidence="15 16">
    <name type="scientific">Ostreobium quekettii</name>
    <dbReference type="NCBI Taxonomy" id="121088"/>
    <lineage>
        <taxon>Eukaryota</taxon>
        <taxon>Viridiplantae</taxon>
        <taxon>Chlorophyta</taxon>
        <taxon>core chlorophytes</taxon>
        <taxon>Ulvophyceae</taxon>
        <taxon>TCBD clade</taxon>
        <taxon>Bryopsidales</taxon>
        <taxon>Ostreobineae</taxon>
        <taxon>Ostreobiaceae</taxon>
        <taxon>Ostreobium</taxon>
    </lineage>
</organism>
<dbReference type="EC" id="2.7.1.182" evidence="12"/>
<comment type="subcellular location">
    <subcellularLocation>
        <location evidence="1">Plastid</location>
        <location evidence="1">Chloroplast membrane</location>
        <topology evidence="1">Multi-pass membrane protein</topology>
    </subcellularLocation>
</comment>
<evidence type="ECO:0000256" key="12">
    <source>
        <dbReference type="ARBA" id="ARBA00039024"/>
    </source>
</evidence>
<dbReference type="GO" id="GO:0016020">
    <property type="term" value="C:membrane"/>
    <property type="evidence" value="ECO:0007669"/>
    <property type="project" value="UniProtKB-SubCell"/>
</dbReference>
<keyword evidence="9 14" id="KW-1133">Transmembrane helix</keyword>
<dbReference type="GO" id="GO:0009507">
    <property type="term" value="C:chloroplast"/>
    <property type="evidence" value="ECO:0007669"/>
    <property type="project" value="UniProtKB-SubCell"/>
</dbReference>
<feature type="transmembrane region" description="Helical" evidence="14">
    <location>
        <begin position="155"/>
        <end position="172"/>
    </location>
</feature>
<feature type="transmembrane region" description="Helical" evidence="14">
    <location>
        <begin position="114"/>
        <end position="134"/>
    </location>
</feature>
<evidence type="ECO:0000256" key="9">
    <source>
        <dbReference type="ARBA" id="ARBA00022989"/>
    </source>
</evidence>
<keyword evidence="16" id="KW-1185">Reference proteome</keyword>
<sequence length="290" mass="30958">MFRLGQVAGASCEQPAGWGQAGRPPLLGTCPRKPSDGRGWALASLAGPVLGALSARDAAALAFSALGSFAWVKIFDLLAANNVLEQKLSRKIVHITTGPLFILTWPLFSGAAYARYLALLVPAANFLRLFLVGTGVVKDEGLVKSISRQCDRTELLRGPLYYVMTLMAVTALCWRDSMAGMMVVAVMCAGDGFADVIGRQWGRKRWSYNRSKTLEGSAAMFVAGTLTGIGLMVVFRGMGYISFCAGPTFLGVVLISCISTFVEALPINNVVDDNLSVPLVAGLLANWLLM</sequence>
<evidence type="ECO:0000313" key="16">
    <source>
        <dbReference type="Proteomes" id="UP000708148"/>
    </source>
</evidence>
<reference evidence="15" key="1">
    <citation type="submission" date="2020-12" db="EMBL/GenBank/DDBJ databases">
        <authorList>
            <person name="Iha C."/>
        </authorList>
    </citation>
    <scope>NUCLEOTIDE SEQUENCE</scope>
</reference>
<protein>
    <recommendedName>
        <fullName evidence="12">phytol kinase</fullName>
        <ecNumber evidence="12">2.7.1.182</ecNumber>
    </recommendedName>
</protein>
<feature type="transmembrane region" description="Helical" evidence="14">
    <location>
        <begin position="218"/>
        <end position="234"/>
    </location>
</feature>
<evidence type="ECO:0000256" key="11">
    <source>
        <dbReference type="ARBA" id="ARBA00024015"/>
    </source>
</evidence>
<comment type="pathway">
    <text evidence="11">Cofactor biosynthesis; tocopherol biosynthesis.</text>
</comment>
<dbReference type="AlphaFoldDB" id="A0A8S1J512"/>
<keyword evidence="8" id="KW-0809">Transit peptide</keyword>
<dbReference type="OrthoDB" id="5673at2759"/>
<keyword evidence="7" id="KW-0418">Kinase</keyword>
<gene>
    <name evidence="15" type="ORF">OSTQU699_LOCUS7921</name>
</gene>
<evidence type="ECO:0000256" key="3">
    <source>
        <dbReference type="ARBA" id="ARBA00022528"/>
    </source>
</evidence>
<evidence type="ECO:0000256" key="2">
    <source>
        <dbReference type="ARBA" id="ARBA00010794"/>
    </source>
</evidence>
<evidence type="ECO:0000256" key="10">
    <source>
        <dbReference type="ARBA" id="ARBA00023136"/>
    </source>
</evidence>
<dbReference type="PANTHER" id="PTHR32523">
    <property type="entry name" value="PHYTOL KINASE 1, CHLOROPLASTIC"/>
    <property type="match status" value="1"/>
</dbReference>
<feature type="transmembrane region" description="Helical" evidence="14">
    <location>
        <begin position="92"/>
        <end position="108"/>
    </location>
</feature>
<feature type="transmembrane region" description="Helical" evidence="14">
    <location>
        <begin position="58"/>
        <end position="80"/>
    </location>
</feature>
<evidence type="ECO:0000256" key="1">
    <source>
        <dbReference type="ARBA" id="ARBA00004508"/>
    </source>
</evidence>
<evidence type="ECO:0000313" key="15">
    <source>
        <dbReference type="EMBL" id="CAD7702564.1"/>
    </source>
</evidence>
<comment type="caution">
    <text evidence="15">The sequence shown here is derived from an EMBL/GenBank/DDBJ whole genome shotgun (WGS) entry which is preliminary data.</text>
</comment>
<evidence type="ECO:0000256" key="13">
    <source>
        <dbReference type="ARBA" id="ARBA00048889"/>
    </source>
</evidence>
<feature type="transmembrane region" description="Helical" evidence="14">
    <location>
        <begin position="240"/>
        <end position="262"/>
    </location>
</feature>
<dbReference type="InterPro" id="IPR039606">
    <property type="entry name" value="Phytol/farnesol_kinase"/>
</dbReference>
<keyword evidence="3" id="KW-0150">Chloroplast</keyword>
<comment type="catalytic activity">
    <reaction evidence="13">
        <text>phytol + CTP = phytyl phosphate + CDP + H(+)</text>
        <dbReference type="Rhea" id="RHEA:38055"/>
        <dbReference type="ChEBI" id="CHEBI:15378"/>
        <dbReference type="ChEBI" id="CHEBI:17327"/>
        <dbReference type="ChEBI" id="CHEBI:37563"/>
        <dbReference type="ChEBI" id="CHEBI:58069"/>
        <dbReference type="ChEBI" id="CHEBI:75483"/>
        <dbReference type="EC" id="2.7.1.182"/>
    </reaction>
</comment>
<keyword evidence="4" id="KW-0934">Plastid</keyword>
<keyword evidence="5" id="KW-0808">Transferase</keyword>
<keyword evidence="10 14" id="KW-0472">Membrane</keyword>
<evidence type="ECO:0000256" key="5">
    <source>
        <dbReference type="ARBA" id="ARBA00022679"/>
    </source>
</evidence>
<evidence type="ECO:0000256" key="7">
    <source>
        <dbReference type="ARBA" id="ARBA00022777"/>
    </source>
</evidence>
<dbReference type="PANTHER" id="PTHR32523:SF8">
    <property type="entry name" value="DOLICHOL KINASE"/>
    <property type="match status" value="1"/>
</dbReference>
<evidence type="ECO:0000256" key="4">
    <source>
        <dbReference type="ARBA" id="ARBA00022640"/>
    </source>
</evidence>
<evidence type="ECO:0000256" key="8">
    <source>
        <dbReference type="ARBA" id="ARBA00022946"/>
    </source>
</evidence>
<dbReference type="Proteomes" id="UP000708148">
    <property type="component" value="Unassembled WGS sequence"/>
</dbReference>
<evidence type="ECO:0000256" key="14">
    <source>
        <dbReference type="SAM" id="Phobius"/>
    </source>
</evidence>
<dbReference type="EMBL" id="CAJHUC010001871">
    <property type="protein sequence ID" value="CAD7702564.1"/>
    <property type="molecule type" value="Genomic_DNA"/>
</dbReference>
<evidence type="ECO:0000256" key="6">
    <source>
        <dbReference type="ARBA" id="ARBA00022692"/>
    </source>
</evidence>
<dbReference type="GO" id="GO:0010276">
    <property type="term" value="F:phytol kinase activity"/>
    <property type="evidence" value="ECO:0007669"/>
    <property type="project" value="UniProtKB-EC"/>
</dbReference>
<proteinExistence type="inferred from homology"/>
<name>A0A8S1J512_9CHLO</name>